<dbReference type="GO" id="GO:0005829">
    <property type="term" value="C:cytosol"/>
    <property type="evidence" value="ECO:0007669"/>
    <property type="project" value="TreeGrafter"/>
</dbReference>
<dbReference type="EMBL" id="VFOP01000001">
    <property type="protein sequence ID" value="TQL51021.1"/>
    <property type="molecule type" value="Genomic_DNA"/>
</dbReference>
<dbReference type="Pfam" id="PF08501">
    <property type="entry name" value="Shikimate_dh_N"/>
    <property type="match status" value="1"/>
</dbReference>
<protein>
    <submittedName>
        <fullName evidence="5">Shikimate dehydrogenase</fullName>
    </submittedName>
</protein>
<dbReference type="RefSeq" id="WP_141785074.1">
    <property type="nucleotide sequence ID" value="NZ_BAAAIK010000007.1"/>
</dbReference>
<dbReference type="InterPro" id="IPR036291">
    <property type="entry name" value="NAD(P)-bd_dom_sf"/>
</dbReference>
<dbReference type="InterPro" id="IPR046346">
    <property type="entry name" value="Aminoacid_DH-like_N_sf"/>
</dbReference>
<dbReference type="InterPro" id="IPR041121">
    <property type="entry name" value="SDH_C"/>
</dbReference>
<comment type="pathway">
    <text evidence="1">Metabolic intermediate biosynthesis; chorismate biosynthesis; chorismate from D-erythrose 4-phosphate and phosphoenolpyruvate: step 4/7.</text>
</comment>
<dbReference type="Gene3D" id="3.40.50.720">
    <property type="entry name" value="NAD(P)-binding Rossmann-like Domain"/>
    <property type="match status" value="1"/>
</dbReference>
<dbReference type="GO" id="GO:0050661">
    <property type="term" value="F:NADP binding"/>
    <property type="evidence" value="ECO:0007669"/>
    <property type="project" value="TreeGrafter"/>
</dbReference>
<evidence type="ECO:0000256" key="1">
    <source>
        <dbReference type="ARBA" id="ARBA00004871"/>
    </source>
</evidence>
<name>A0A542YSJ1_9MICO</name>
<accession>A0A542YSJ1</accession>
<dbReference type="InterPro" id="IPR022893">
    <property type="entry name" value="Shikimate_DH_fam"/>
</dbReference>
<dbReference type="OrthoDB" id="9776868at2"/>
<dbReference type="AlphaFoldDB" id="A0A542YSJ1"/>
<dbReference type="SUPFAM" id="SSF51735">
    <property type="entry name" value="NAD(P)-binding Rossmann-fold domains"/>
    <property type="match status" value="1"/>
</dbReference>
<keyword evidence="6" id="KW-1185">Reference proteome</keyword>
<dbReference type="CDD" id="cd01065">
    <property type="entry name" value="NAD_bind_Shikimate_DH"/>
    <property type="match status" value="1"/>
</dbReference>
<dbReference type="Pfam" id="PF18317">
    <property type="entry name" value="SDH_C"/>
    <property type="match status" value="1"/>
</dbReference>
<sequence length="279" mass="28266">MPHRAGVVGDPIAHSLSPALHTAAYAALGLTDWTYGLTRVPAGDLARHVGGLDDSWVGISVTMPGKEEALALADVVGDEAALVGASNTLTRTEGGWRADNTDVAGLAEALTGVEVRGPGPVDVIGAGATARSALVALHRVGARSLRFVVRGTVRPETAALAVRLGLTTSTVSYADWSAGLARGAGADVDLVLSTVPPGATPPVDGAPTSPAGVVFDVTYAPWPSPLAHDVARHGRTAVGGWTMLLHQAAAQVRLMTGLDAPVEAMRAALAERLPQAAAG</sequence>
<dbReference type="GO" id="GO:0019632">
    <property type="term" value="P:shikimate metabolic process"/>
    <property type="evidence" value="ECO:0007669"/>
    <property type="project" value="TreeGrafter"/>
</dbReference>
<feature type="domain" description="Shikimate dehydrogenase substrate binding N-terminal" evidence="3">
    <location>
        <begin position="7"/>
        <end position="89"/>
    </location>
</feature>
<evidence type="ECO:0000259" key="3">
    <source>
        <dbReference type="Pfam" id="PF08501"/>
    </source>
</evidence>
<dbReference type="SUPFAM" id="SSF53223">
    <property type="entry name" value="Aminoacid dehydrogenase-like, N-terminal domain"/>
    <property type="match status" value="1"/>
</dbReference>
<dbReference type="PANTHER" id="PTHR21089:SF1">
    <property type="entry name" value="BIFUNCTIONAL 3-DEHYDROQUINATE DEHYDRATASE_SHIKIMATE DEHYDROGENASE, CHLOROPLASTIC"/>
    <property type="match status" value="1"/>
</dbReference>
<evidence type="ECO:0000313" key="6">
    <source>
        <dbReference type="Proteomes" id="UP000319516"/>
    </source>
</evidence>
<reference evidence="5 6" key="1">
    <citation type="submission" date="2019-06" db="EMBL/GenBank/DDBJ databases">
        <title>Sequencing the genomes of 1000 actinobacteria strains.</title>
        <authorList>
            <person name="Klenk H.-P."/>
        </authorList>
    </citation>
    <scope>NUCLEOTIDE SEQUENCE [LARGE SCALE GENOMIC DNA]</scope>
    <source>
        <strain evidence="5 6">DSM 12335</strain>
    </source>
</reference>
<dbReference type="Gene3D" id="3.40.50.10860">
    <property type="entry name" value="Leucine Dehydrogenase, chain A, domain 1"/>
    <property type="match status" value="1"/>
</dbReference>
<evidence type="ECO:0000256" key="2">
    <source>
        <dbReference type="ARBA" id="ARBA00023141"/>
    </source>
</evidence>
<dbReference type="InterPro" id="IPR013708">
    <property type="entry name" value="Shikimate_DH-bd_N"/>
</dbReference>
<dbReference type="PANTHER" id="PTHR21089">
    <property type="entry name" value="SHIKIMATE DEHYDROGENASE"/>
    <property type="match status" value="1"/>
</dbReference>
<keyword evidence="2" id="KW-0057">Aromatic amino acid biosynthesis</keyword>
<evidence type="ECO:0000259" key="4">
    <source>
        <dbReference type="Pfam" id="PF18317"/>
    </source>
</evidence>
<evidence type="ECO:0000313" key="5">
    <source>
        <dbReference type="EMBL" id="TQL51021.1"/>
    </source>
</evidence>
<dbReference type="GO" id="GO:0009423">
    <property type="term" value="P:chorismate biosynthetic process"/>
    <property type="evidence" value="ECO:0007669"/>
    <property type="project" value="TreeGrafter"/>
</dbReference>
<keyword evidence="2" id="KW-0028">Amino-acid biosynthesis</keyword>
<organism evidence="5 6">
    <name type="scientific">Ornithinicoccus hortensis</name>
    <dbReference type="NCBI Taxonomy" id="82346"/>
    <lineage>
        <taxon>Bacteria</taxon>
        <taxon>Bacillati</taxon>
        <taxon>Actinomycetota</taxon>
        <taxon>Actinomycetes</taxon>
        <taxon>Micrococcales</taxon>
        <taxon>Intrasporangiaceae</taxon>
        <taxon>Ornithinicoccus</taxon>
    </lineage>
</organism>
<dbReference type="GO" id="GO:0009073">
    <property type="term" value="P:aromatic amino acid family biosynthetic process"/>
    <property type="evidence" value="ECO:0007669"/>
    <property type="project" value="UniProtKB-KW"/>
</dbReference>
<dbReference type="Proteomes" id="UP000319516">
    <property type="component" value="Unassembled WGS sequence"/>
</dbReference>
<comment type="caution">
    <text evidence="5">The sequence shown here is derived from an EMBL/GenBank/DDBJ whole genome shotgun (WGS) entry which is preliminary data.</text>
</comment>
<dbReference type="GO" id="GO:0004764">
    <property type="term" value="F:shikimate 3-dehydrogenase (NADP+) activity"/>
    <property type="evidence" value="ECO:0007669"/>
    <property type="project" value="InterPro"/>
</dbReference>
<gene>
    <name evidence="5" type="ORF">FB467_2154</name>
</gene>
<feature type="domain" description="SDH C-terminal" evidence="4">
    <location>
        <begin position="240"/>
        <end position="269"/>
    </location>
</feature>
<dbReference type="NCBIfam" id="NF001311">
    <property type="entry name" value="PRK00258.1-3"/>
    <property type="match status" value="1"/>
</dbReference>
<proteinExistence type="predicted"/>